<sequence>MKPNLGNGFVGFSYRSTPAYIKSRVFALKSVNQAVIRVYHDAATPSRVEL</sequence>
<protein>
    <submittedName>
        <fullName evidence="1">Uncharacterized protein</fullName>
    </submittedName>
</protein>
<dbReference type="Proteomes" id="UP000003959">
    <property type="component" value="Unassembled WGS sequence"/>
</dbReference>
<name>F4XMX7_9CYAN</name>
<reference evidence="2" key="1">
    <citation type="journal article" date="2011" name="Proc. Natl. Acad. Sci. U.S.A.">
        <title>Genomic insights into the physiology and ecology of the marine filamentous cyanobacterium Lyngbya majuscula.</title>
        <authorList>
            <person name="Jones A.C."/>
            <person name="Monroe E.A."/>
            <person name="Podell S."/>
            <person name="Hess W.R."/>
            <person name="Klages S."/>
            <person name="Esquenazi E."/>
            <person name="Niessen S."/>
            <person name="Hoover H."/>
            <person name="Rothmann M."/>
            <person name="Lasken R.S."/>
            <person name="Yates J.R.III."/>
            <person name="Reinhardt R."/>
            <person name="Kube M."/>
            <person name="Burkart M.D."/>
            <person name="Allen E.E."/>
            <person name="Dorrestein P.C."/>
            <person name="Gerwick W.H."/>
            <person name="Gerwick L."/>
        </authorList>
    </citation>
    <scope>NUCLEOTIDE SEQUENCE [LARGE SCALE GENOMIC DNA]</scope>
    <source>
        <strain evidence="2">3L</strain>
    </source>
</reference>
<accession>F4XMX7</accession>
<keyword evidence="2" id="KW-1185">Reference proteome</keyword>
<gene>
    <name evidence="1" type="ORF">LYNGBM3L_23020</name>
</gene>
<dbReference type="AlphaFoldDB" id="F4XMX7"/>
<organism evidence="1 2">
    <name type="scientific">Moorena producens 3L</name>
    <dbReference type="NCBI Taxonomy" id="489825"/>
    <lineage>
        <taxon>Bacteria</taxon>
        <taxon>Bacillati</taxon>
        <taxon>Cyanobacteriota</taxon>
        <taxon>Cyanophyceae</taxon>
        <taxon>Coleofasciculales</taxon>
        <taxon>Coleofasciculaceae</taxon>
        <taxon>Moorena</taxon>
    </lineage>
</organism>
<dbReference type="HOGENOM" id="CLU_3119951_0_0_3"/>
<dbReference type="EMBL" id="GL890840">
    <property type="protein sequence ID" value="EGJ34036.1"/>
    <property type="molecule type" value="Genomic_DNA"/>
</dbReference>
<evidence type="ECO:0000313" key="1">
    <source>
        <dbReference type="EMBL" id="EGJ34036.1"/>
    </source>
</evidence>
<proteinExistence type="predicted"/>
<evidence type="ECO:0000313" key="2">
    <source>
        <dbReference type="Proteomes" id="UP000003959"/>
    </source>
</evidence>